<sequence length="50" mass="6052">MEQNCVMNPTRLYSLTFLLETYIQGNSWKKCCMFAVEQWVPECFLYMFLT</sequence>
<gene>
    <name evidence="1" type="primary">C4orf41</name>
</gene>
<dbReference type="EMBL" id="HF584175">
    <property type="protein sequence ID" value="CCQ43672.1"/>
    <property type="molecule type" value="Genomic_DNA"/>
</dbReference>
<name>L8ECJ4_HUMAN</name>
<evidence type="ECO:0000313" key="1">
    <source>
        <dbReference type="EMBL" id="CCQ43672.1"/>
    </source>
</evidence>
<reference evidence="1" key="1">
    <citation type="journal article" date="2013" name="PLoS ONE">
        <title>Direct detection of alternative open reading frames translation products in human significantly expands the proteome.</title>
        <authorList>
            <person name="Vanderperre B."/>
            <person name="Lucier J.-F."/>
            <person name="Motard J."/>
            <person name="Tremblay G."/>
            <person name="Vanderperre S."/>
            <person name="Wisztorski M."/>
            <person name="Salzet M."/>
            <person name="Boisvert F.-M."/>
            <person name="Roucou X."/>
        </authorList>
    </citation>
    <scope>NUCLEOTIDE SEQUENCE</scope>
</reference>
<organism evidence="1">
    <name type="scientific">Homo sapiens</name>
    <name type="common">Human</name>
    <dbReference type="NCBI Taxonomy" id="9606"/>
    <lineage>
        <taxon>Eukaryota</taxon>
        <taxon>Metazoa</taxon>
        <taxon>Chordata</taxon>
        <taxon>Craniata</taxon>
        <taxon>Vertebrata</taxon>
        <taxon>Euteleostomi</taxon>
        <taxon>Mammalia</taxon>
        <taxon>Eutheria</taxon>
        <taxon>Euarchontoglires</taxon>
        <taxon>Primates</taxon>
        <taxon>Haplorrhini</taxon>
        <taxon>Catarrhini</taxon>
        <taxon>Hominidae</taxon>
        <taxon>Homo</taxon>
    </lineage>
</organism>
<dbReference type="AlphaFoldDB" id="L8ECJ4"/>
<accession>L8ECJ4</accession>
<protein>
    <submittedName>
        <fullName evidence="1">Alternative protein C4orf41</fullName>
    </submittedName>
</protein>
<dbReference type="ChiTaRS" id="TRAPPC11">
    <property type="organism name" value="human"/>
</dbReference>
<proteinExistence type="predicted"/>